<name>A0A1A8TSN1_9GAMM</name>
<dbReference type="SUPFAM" id="SSF55811">
    <property type="entry name" value="Nudix"/>
    <property type="match status" value="1"/>
</dbReference>
<dbReference type="GO" id="GO:0047631">
    <property type="term" value="F:ADP-ribose diphosphatase activity"/>
    <property type="evidence" value="ECO:0007669"/>
    <property type="project" value="TreeGrafter"/>
</dbReference>
<protein>
    <submittedName>
        <fullName evidence="5">NADH pyrophosphatase</fullName>
        <ecNumber evidence="5">3.6.1.22</ecNumber>
    </submittedName>
</protein>
<dbReference type="AlphaFoldDB" id="A0A1A8TSN1"/>
<dbReference type="InterPro" id="IPR020084">
    <property type="entry name" value="NUDIX_hydrolase_CS"/>
</dbReference>
<dbReference type="InterPro" id="IPR000086">
    <property type="entry name" value="NUDIX_hydrolase_dom"/>
</dbReference>
<dbReference type="OrthoDB" id="9787476at2"/>
<evidence type="ECO:0000256" key="1">
    <source>
        <dbReference type="ARBA" id="ARBA00001946"/>
    </source>
</evidence>
<dbReference type="InterPro" id="IPR040618">
    <property type="entry name" value="Pre-Nudix"/>
</dbReference>
<evidence type="ECO:0000313" key="5">
    <source>
        <dbReference type="EMBL" id="SBS36641.1"/>
    </source>
</evidence>
<feature type="domain" description="Nudix hydrolase" evidence="4">
    <location>
        <begin position="95"/>
        <end position="225"/>
    </location>
</feature>
<dbReference type="InterPro" id="IPR003293">
    <property type="entry name" value="Nudix_hydrolase6-like"/>
</dbReference>
<dbReference type="Pfam" id="PF00293">
    <property type="entry name" value="NUDIX"/>
    <property type="match status" value="1"/>
</dbReference>
<dbReference type="GO" id="GO:0051287">
    <property type="term" value="F:NAD binding"/>
    <property type="evidence" value="ECO:0007669"/>
    <property type="project" value="TreeGrafter"/>
</dbReference>
<dbReference type="PROSITE" id="PS00893">
    <property type="entry name" value="NUDIX_BOX"/>
    <property type="match status" value="1"/>
</dbReference>
<dbReference type="RefSeq" id="WP_067019515.1">
    <property type="nucleotide sequence ID" value="NZ_FLOB01000014.1"/>
</dbReference>
<dbReference type="InterPro" id="IPR015797">
    <property type="entry name" value="NUDIX_hydrolase-like_dom_sf"/>
</dbReference>
<evidence type="ECO:0000256" key="2">
    <source>
        <dbReference type="ARBA" id="ARBA00022801"/>
    </source>
</evidence>
<dbReference type="CDD" id="cd04670">
    <property type="entry name" value="NUDIX_ASFGF2_Nudt6"/>
    <property type="match status" value="1"/>
</dbReference>
<gene>
    <name evidence="5" type="primary">nudC_3</name>
    <name evidence="5" type="ORF">MSP8886_03786</name>
</gene>
<dbReference type="GO" id="GO:0035529">
    <property type="term" value="F:NADH pyrophosphatase activity"/>
    <property type="evidence" value="ECO:0007669"/>
    <property type="project" value="TreeGrafter"/>
</dbReference>
<keyword evidence="2 3" id="KW-0378">Hydrolase</keyword>
<dbReference type="PANTHER" id="PTHR13994">
    <property type="entry name" value="NUDIX HYDROLASE RELATED"/>
    <property type="match status" value="1"/>
</dbReference>
<dbReference type="Gene3D" id="3.40.630.30">
    <property type="match status" value="1"/>
</dbReference>
<dbReference type="PRINTS" id="PR00502">
    <property type="entry name" value="NUDIXFAMILY"/>
</dbReference>
<comment type="cofactor">
    <cofactor evidence="1">
        <name>Mg(2+)</name>
        <dbReference type="ChEBI" id="CHEBI:18420"/>
    </cofactor>
</comment>
<dbReference type="InterPro" id="IPR020476">
    <property type="entry name" value="Nudix_hydrolase"/>
</dbReference>
<sequence>MPVSLPHQLDQFGGVIVESSALSNSALDFEKGLQDLLMVARDAEKNLIWLTLSSEQGEWVPVALKLGFEFHNCHAQEVTLICRLSDQSFAPFAPTHTIGTGAIVINKKNELLVMRDTWSNYRGFKLPGGYLEQGERIETAVTREVLEETGIETQFEGVLGIRTRHPVQFGKSNMYIVCRLTPLSEQIVITDTDEVAEARWMPMDEYLHDANVHPFNRQMVTELKDCAGLQPYEAKNVFAPHTMQEVFFAKG</sequence>
<dbReference type="Proteomes" id="UP000092544">
    <property type="component" value="Unassembled WGS sequence"/>
</dbReference>
<dbReference type="PROSITE" id="PS51462">
    <property type="entry name" value="NUDIX"/>
    <property type="match status" value="1"/>
</dbReference>
<comment type="similarity">
    <text evidence="3">Belongs to the Nudix hydrolase family.</text>
</comment>
<proteinExistence type="inferred from homology"/>
<dbReference type="EMBL" id="FLOB01000014">
    <property type="protein sequence ID" value="SBS36641.1"/>
    <property type="molecule type" value="Genomic_DNA"/>
</dbReference>
<dbReference type="EC" id="3.6.1.22" evidence="5"/>
<keyword evidence="6" id="KW-1185">Reference proteome</keyword>
<organism evidence="5 6">
    <name type="scientific">Marinomonas spartinae</name>
    <dbReference type="NCBI Taxonomy" id="1792290"/>
    <lineage>
        <taxon>Bacteria</taxon>
        <taxon>Pseudomonadati</taxon>
        <taxon>Pseudomonadota</taxon>
        <taxon>Gammaproteobacteria</taxon>
        <taxon>Oceanospirillales</taxon>
        <taxon>Oceanospirillaceae</taxon>
        <taxon>Marinomonas</taxon>
    </lineage>
</organism>
<evidence type="ECO:0000313" key="6">
    <source>
        <dbReference type="Proteomes" id="UP000092544"/>
    </source>
</evidence>
<reference evidence="5 6" key="1">
    <citation type="submission" date="2016-06" db="EMBL/GenBank/DDBJ databases">
        <authorList>
            <person name="Kjaerup R.B."/>
            <person name="Dalgaard T.S."/>
            <person name="Juul-Madsen H.R."/>
        </authorList>
    </citation>
    <scope>NUCLEOTIDE SEQUENCE [LARGE SCALE GENOMIC DNA]</scope>
    <source>
        <strain evidence="5 6">CECT 8886</strain>
    </source>
</reference>
<evidence type="ECO:0000256" key="3">
    <source>
        <dbReference type="RuleBase" id="RU003476"/>
    </source>
</evidence>
<accession>A0A1A8TSN1</accession>
<dbReference type="Gene3D" id="3.90.79.10">
    <property type="entry name" value="Nucleoside Triphosphate Pyrophosphohydrolase"/>
    <property type="match status" value="1"/>
</dbReference>
<dbReference type="PANTHER" id="PTHR13994:SF13">
    <property type="entry name" value="FI03680P"/>
    <property type="match status" value="1"/>
</dbReference>
<dbReference type="STRING" id="1792290.MSP8886_03786"/>
<evidence type="ECO:0000259" key="4">
    <source>
        <dbReference type="PROSITE" id="PS51462"/>
    </source>
</evidence>
<dbReference type="Pfam" id="PF18290">
    <property type="entry name" value="Nudix_hydro"/>
    <property type="match status" value="1"/>
</dbReference>